<dbReference type="Pfam" id="PF13400">
    <property type="entry name" value="Tad"/>
    <property type="match status" value="1"/>
</dbReference>
<reference evidence="4 5" key="1">
    <citation type="journal article" date="2011" name="J. Bacteriol.">
        <title>Complete genome sequences of the chemolithoautotrophic Oligotropha carboxidovorans strains OM4 and OM5.</title>
        <authorList>
            <person name="Volland S."/>
            <person name="Rachinger M."/>
            <person name="Strittmatter A."/>
            <person name="Daniel R."/>
            <person name="Gottschalk G."/>
            <person name="Meyer O."/>
        </authorList>
    </citation>
    <scope>NUCLEOTIDE SEQUENCE [LARGE SCALE GENOMIC DNA]</scope>
    <source>
        <strain evidence="5">ATCC 49405 / DSM 1227 / KCTC 32145 / OM5</strain>
    </source>
</reference>
<dbReference type="KEGG" id="ocg:OCA5_c08890"/>
<evidence type="ECO:0000256" key="1">
    <source>
        <dbReference type="SAM" id="Phobius"/>
    </source>
</evidence>
<dbReference type="InterPro" id="IPR028087">
    <property type="entry name" value="Tad_N"/>
</dbReference>
<dbReference type="AlphaFoldDB" id="F8C0E0"/>
<keyword evidence="1" id="KW-1133">Transmembrane helix</keyword>
<keyword evidence="1" id="KW-0472">Membrane</keyword>
<dbReference type="EMBL" id="CP002826">
    <property type="protein sequence ID" value="AEI05611.1"/>
    <property type="molecule type" value="Genomic_DNA"/>
</dbReference>
<keyword evidence="1" id="KW-0812">Transmembrane</keyword>
<keyword evidence="5" id="KW-1185">Reference proteome</keyword>
<accession>F8C0E0</accession>
<name>F8C0E0_AFIC5</name>
<evidence type="ECO:0000313" key="5">
    <source>
        <dbReference type="Proteomes" id="UP000007730"/>
    </source>
</evidence>
<dbReference type="InterPro" id="IPR018705">
    <property type="entry name" value="DUF2134_membrane"/>
</dbReference>
<evidence type="ECO:0000313" key="4">
    <source>
        <dbReference type="EMBL" id="AEI05611.1"/>
    </source>
</evidence>
<organism evidence="4 5">
    <name type="scientific">Afipia carboxidovorans (strain ATCC 49405 / DSM 1227 / KCTC 32145 / OM5)</name>
    <name type="common">Oligotropha carboxidovorans</name>
    <dbReference type="NCBI Taxonomy" id="504832"/>
    <lineage>
        <taxon>Bacteria</taxon>
        <taxon>Pseudomonadati</taxon>
        <taxon>Pseudomonadota</taxon>
        <taxon>Alphaproteobacteria</taxon>
        <taxon>Hyphomicrobiales</taxon>
        <taxon>Nitrobacteraceae</taxon>
        <taxon>Afipia</taxon>
    </lineage>
</organism>
<evidence type="ECO:0000259" key="2">
    <source>
        <dbReference type="Pfam" id="PF09977"/>
    </source>
</evidence>
<feature type="domain" description="Putative Flp pilus-assembly TadG-like N-terminal" evidence="3">
    <location>
        <begin position="75"/>
        <end position="122"/>
    </location>
</feature>
<dbReference type="Proteomes" id="UP000007730">
    <property type="component" value="Chromosome"/>
</dbReference>
<dbReference type="Pfam" id="PF09977">
    <property type="entry name" value="Tad_C"/>
    <property type="match status" value="1"/>
</dbReference>
<protein>
    <submittedName>
        <fullName evidence="4">Uncharacterized protein</fullName>
    </submittedName>
</protein>
<dbReference type="HOGENOM" id="CLU_022237_2_0_5"/>
<proteinExistence type="predicted"/>
<feature type="domain" description="DUF2134" evidence="2">
    <location>
        <begin position="124"/>
        <end position="204"/>
    </location>
</feature>
<gene>
    <name evidence="4" type="ordered locus">OCA5_c08890</name>
</gene>
<dbReference type="eggNOG" id="COG4655">
    <property type="taxonomic scope" value="Bacteria"/>
</dbReference>
<sequence length="609" mass="62217">MRRYFDRCRRFFTSPHGGERPALGLDPRVASECERVRGLPSLDEAFRAPHPDPLPAKSGARGQGLLRRFAANERGNVAFIAAACMVLVTGCAALGVDVGAVFTDKRRAQSAADLAAIVAASDLSRASRAAAATVAKNHYPPDSLVAVETGVYTANTSLGPQQRFSAGTTPASAVRVTMQTRTPLFFGKVLTGDPTVNLRVTSVATTTQLATFAIGSRLAAVNGGLLNALLGQMLGTSLSLSAMDYQALADAKINLFDFMSALATRASLTGASYDTLLQSNLKITDIIGALQTSSTTSAASSALSNIGSALSGISTKIALGQLIDAGPYSNMTVGQQPKVGVDLAALDLLSATAQLANGTHQIAASLNLGLPGIAGITLQITVGERPVGSNWITIGQAGASVHTAQTRIFATIQLLGSGSVAAVNLPVYVEVASGTATLNSVSCGYPDIASSKVELGVSPGIVDAWIGNVTSAEMTNFSTKPNPPAATLVDLGAVKVTGRAHAAMANTAATNVNFTYADIQAQTRKTVTTTSFTSSLTASLLGDLALAIQLGPLALPVPGLGPQVTSIISGATSSVDTLLNTVLQTLGVGLGQADVWVAAIRCDGAVLVN</sequence>
<feature type="transmembrane region" description="Helical" evidence="1">
    <location>
        <begin position="77"/>
        <end position="102"/>
    </location>
</feature>
<evidence type="ECO:0000259" key="3">
    <source>
        <dbReference type="Pfam" id="PF13400"/>
    </source>
</evidence>
<dbReference type="OrthoDB" id="7630116at2"/>
<dbReference type="RefSeq" id="WP_013912875.1">
    <property type="nucleotide sequence ID" value="NC_015684.1"/>
</dbReference>
<dbReference type="PATRIC" id="fig|504832.7.peg.941"/>
<dbReference type="STRING" id="504832.OCA5_c08890"/>